<dbReference type="STRING" id="1423778.FC70_GL001098"/>
<dbReference type="OrthoDB" id="9775494at2"/>
<dbReference type="Pfam" id="PF02645">
    <property type="entry name" value="DegV"/>
    <property type="match status" value="1"/>
</dbReference>
<organism evidence="3 4">
    <name type="scientific">Paucilactobacillus oligofermentans DSM 15707 = LMG 22743</name>
    <dbReference type="NCBI Taxonomy" id="1423778"/>
    <lineage>
        <taxon>Bacteria</taxon>
        <taxon>Bacillati</taxon>
        <taxon>Bacillota</taxon>
        <taxon>Bacilli</taxon>
        <taxon>Lactobacillales</taxon>
        <taxon>Lactobacillaceae</taxon>
        <taxon>Paucilactobacillus</taxon>
    </lineage>
</organism>
<sequence>MKTAIVTDSAAYLPPKLIEEYNITVVPITVIFDNQAYLENIDMDSPTFFERMRNDNELPTTSQITLGQMEATYDALADQGFDEIISIHLSAGISSFFNNLLVFVKDYKRVKVYPFDSKVASAGEANLALLAAYMVNNGHSASEIMPKLEELRDSTHTLFIVDDLKHLLRTGRISNSSAFVGNLLRIKPILTFNDEGQIIAISKERTMKKAFNKLFADFKETTKSTDYPIRAAVLDANNLESSDAWRAEFRKEFPGVPVNTSHLGPVVCVHTGENTMGLIWSKDWRELANK</sequence>
<evidence type="ECO:0000313" key="3">
    <source>
        <dbReference type="EMBL" id="KRL55501.1"/>
    </source>
</evidence>
<dbReference type="PATRIC" id="fig|1423778.4.peg.1132"/>
<dbReference type="InterPro" id="IPR050270">
    <property type="entry name" value="DegV_domain_contain"/>
</dbReference>
<evidence type="ECO:0000313" key="4">
    <source>
        <dbReference type="Proteomes" id="UP000051697"/>
    </source>
</evidence>
<keyword evidence="4" id="KW-1185">Reference proteome</keyword>
<dbReference type="SUPFAM" id="SSF82549">
    <property type="entry name" value="DAK1/DegV-like"/>
    <property type="match status" value="1"/>
</dbReference>
<comment type="caution">
    <text evidence="3">The sequence shown here is derived from an EMBL/GenBank/DDBJ whole genome shotgun (WGS) entry which is preliminary data.</text>
</comment>
<dbReference type="NCBIfam" id="TIGR00762">
    <property type="entry name" value="DegV"/>
    <property type="match status" value="1"/>
</dbReference>
<evidence type="ECO:0000256" key="1">
    <source>
        <dbReference type="ARBA" id="ARBA00003238"/>
    </source>
</evidence>
<dbReference type="KEGG" id="lol:LACOL_0206"/>
<evidence type="ECO:0008006" key="5">
    <source>
        <dbReference type="Google" id="ProtNLM"/>
    </source>
</evidence>
<name>A0A0R1REP5_9LACO</name>
<dbReference type="PANTHER" id="PTHR33434">
    <property type="entry name" value="DEGV DOMAIN-CONTAINING PROTEIN DR_1986-RELATED"/>
    <property type="match status" value="1"/>
</dbReference>
<dbReference type="GO" id="GO:0008289">
    <property type="term" value="F:lipid binding"/>
    <property type="evidence" value="ECO:0007669"/>
    <property type="project" value="UniProtKB-KW"/>
</dbReference>
<reference evidence="3 4" key="1">
    <citation type="journal article" date="2015" name="Genome Announc.">
        <title>Expanding the biotechnology potential of lactobacilli through comparative genomics of 213 strains and associated genera.</title>
        <authorList>
            <person name="Sun Z."/>
            <person name="Harris H.M."/>
            <person name="McCann A."/>
            <person name="Guo C."/>
            <person name="Argimon S."/>
            <person name="Zhang W."/>
            <person name="Yang X."/>
            <person name="Jeffery I.B."/>
            <person name="Cooney J.C."/>
            <person name="Kagawa T.F."/>
            <person name="Liu W."/>
            <person name="Song Y."/>
            <person name="Salvetti E."/>
            <person name="Wrobel A."/>
            <person name="Rasinkangas P."/>
            <person name="Parkhill J."/>
            <person name="Rea M.C."/>
            <person name="O'Sullivan O."/>
            <person name="Ritari J."/>
            <person name="Douillard F.P."/>
            <person name="Paul Ross R."/>
            <person name="Yang R."/>
            <person name="Briner A.E."/>
            <person name="Felis G.E."/>
            <person name="de Vos W.M."/>
            <person name="Barrangou R."/>
            <person name="Klaenhammer T.R."/>
            <person name="Caufield P.W."/>
            <person name="Cui Y."/>
            <person name="Zhang H."/>
            <person name="O'Toole P.W."/>
        </authorList>
    </citation>
    <scope>NUCLEOTIDE SEQUENCE [LARGE SCALE GENOMIC DNA]</scope>
    <source>
        <strain evidence="3 4">DSM 15707</strain>
    </source>
</reference>
<dbReference type="EMBL" id="AZFE01000031">
    <property type="protein sequence ID" value="KRL55501.1"/>
    <property type="molecule type" value="Genomic_DNA"/>
</dbReference>
<dbReference type="InterPro" id="IPR003797">
    <property type="entry name" value="DegV"/>
</dbReference>
<keyword evidence="2" id="KW-0446">Lipid-binding</keyword>
<gene>
    <name evidence="3" type="ORF">FC70_GL001098</name>
</gene>
<dbReference type="RefSeq" id="WP_057890039.1">
    <property type="nucleotide sequence ID" value="NZ_AZFE01000031.1"/>
</dbReference>
<dbReference type="AlphaFoldDB" id="A0A0R1REP5"/>
<dbReference type="PROSITE" id="PS51482">
    <property type="entry name" value="DEGV"/>
    <property type="match status" value="1"/>
</dbReference>
<evidence type="ECO:0000256" key="2">
    <source>
        <dbReference type="ARBA" id="ARBA00023121"/>
    </source>
</evidence>
<dbReference type="Gene3D" id="3.40.50.10170">
    <property type="match status" value="1"/>
</dbReference>
<proteinExistence type="predicted"/>
<dbReference type="Gene3D" id="3.30.1180.10">
    <property type="match status" value="1"/>
</dbReference>
<comment type="function">
    <text evidence="1">May bind long-chain fatty acids, such as palmitate, and may play a role in lipid transport or fatty acid metabolism.</text>
</comment>
<dbReference type="Proteomes" id="UP000051697">
    <property type="component" value="Unassembled WGS sequence"/>
</dbReference>
<protein>
    <recommendedName>
        <fullName evidence="5">DegV family protein</fullName>
    </recommendedName>
</protein>
<dbReference type="InterPro" id="IPR043168">
    <property type="entry name" value="DegV_C"/>
</dbReference>
<dbReference type="PANTHER" id="PTHR33434:SF2">
    <property type="entry name" value="FATTY ACID-BINDING PROTEIN TM_1468"/>
    <property type="match status" value="1"/>
</dbReference>
<accession>A0A0R1REP5</accession>